<organism evidence="2 3">
    <name type="scientific">Schizothecium vesticola</name>
    <dbReference type="NCBI Taxonomy" id="314040"/>
    <lineage>
        <taxon>Eukaryota</taxon>
        <taxon>Fungi</taxon>
        <taxon>Dikarya</taxon>
        <taxon>Ascomycota</taxon>
        <taxon>Pezizomycotina</taxon>
        <taxon>Sordariomycetes</taxon>
        <taxon>Sordariomycetidae</taxon>
        <taxon>Sordariales</taxon>
        <taxon>Schizotheciaceae</taxon>
        <taxon>Schizothecium</taxon>
    </lineage>
</organism>
<evidence type="ECO:0000313" key="3">
    <source>
        <dbReference type="Proteomes" id="UP001172155"/>
    </source>
</evidence>
<sequence length="243" mass="27501">MVGSRIGLRHCAARGAGGPAPSEPDYDRCYWPGGERRKTTQSCVASTARFSFASIIPLPSFFFLPNQSRVLLLCSASPSRPRKDVLKTPADPRPPRLVSPDAATPNTTGSTWTHIWSSRYRIKVPSSICGRRRSGFLCPVCSRRICRYHNEMEEASPRVRSIWTSWALRTKTRPERKSISYGTVFLFSIGAIPTPAYTTQHRERPLRLYSTASHNTESQKHKVPPLVTWRLTEERMKGSRRRA</sequence>
<protein>
    <submittedName>
        <fullName evidence="2">Uncharacterized protein</fullName>
    </submittedName>
</protein>
<reference evidence="2" key="1">
    <citation type="submission" date="2023-06" db="EMBL/GenBank/DDBJ databases">
        <title>Genome-scale phylogeny and comparative genomics of the fungal order Sordariales.</title>
        <authorList>
            <consortium name="Lawrence Berkeley National Laboratory"/>
            <person name="Hensen N."/>
            <person name="Bonometti L."/>
            <person name="Westerberg I."/>
            <person name="Brannstrom I.O."/>
            <person name="Guillou S."/>
            <person name="Cros-Aarteil S."/>
            <person name="Calhoun S."/>
            <person name="Haridas S."/>
            <person name="Kuo A."/>
            <person name="Mondo S."/>
            <person name="Pangilinan J."/>
            <person name="Riley R."/>
            <person name="LaButti K."/>
            <person name="Andreopoulos B."/>
            <person name="Lipzen A."/>
            <person name="Chen C."/>
            <person name="Yanf M."/>
            <person name="Daum C."/>
            <person name="Ng V."/>
            <person name="Clum A."/>
            <person name="Steindorff A."/>
            <person name="Ohm R."/>
            <person name="Martin F."/>
            <person name="Silar P."/>
            <person name="Natvig D."/>
            <person name="Lalanne C."/>
            <person name="Gautier V."/>
            <person name="Ament-velasquez S.L."/>
            <person name="Kruys A."/>
            <person name="Hutchinson M.I."/>
            <person name="Powell A.J."/>
            <person name="Barry K."/>
            <person name="Miller A.N."/>
            <person name="Grigoriev I.V."/>
            <person name="Debuchy R."/>
            <person name="Gladieux P."/>
            <person name="Thoren M.H."/>
            <person name="Johannesson H."/>
        </authorList>
    </citation>
    <scope>NUCLEOTIDE SEQUENCE</scope>
    <source>
        <strain evidence="2">SMH3187-1</strain>
    </source>
</reference>
<dbReference type="Proteomes" id="UP001172155">
    <property type="component" value="Unassembled WGS sequence"/>
</dbReference>
<evidence type="ECO:0000256" key="1">
    <source>
        <dbReference type="SAM" id="MobiDB-lite"/>
    </source>
</evidence>
<gene>
    <name evidence="2" type="ORF">B0T18DRAFT_188649</name>
</gene>
<keyword evidence="3" id="KW-1185">Reference proteome</keyword>
<comment type="caution">
    <text evidence="2">The sequence shown here is derived from an EMBL/GenBank/DDBJ whole genome shotgun (WGS) entry which is preliminary data.</text>
</comment>
<name>A0AA40EQJ6_9PEZI</name>
<accession>A0AA40EQJ6</accession>
<evidence type="ECO:0000313" key="2">
    <source>
        <dbReference type="EMBL" id="KAK0743679.1"/>
    </source>
</evidence>
<dbReference type="AlphaFoldDB" id="A0AA40EQJ6"/>
<dbReference type="EMBL" id="JAUKUD010000005">
    <property type="protein sequence ID" value="KAK0743679.1"/>
    <property type="molecule type" value="Genomic_DNA"/>
</dbReference>
<proteinExistence type="predicted"/>
<feature type="region of interest" description="Disordered" evidence="1">
    <location>
        <begin position="80"/>
        <end position="106"/>
    </location>
</feature>